<evidence type="ECO:0000313" key="1">
    <source>
        <dbReference type="EMBL" id="MEL1240714.1"/>
    </source>
</evidence>
<protein>
    <submittedName>
        <fullName evidence="1">Uncharacterized protein</fullName>
    </submittedName>
</protein>
<dbReference type="RefSeq" id="WP_341699948.1">
    <property type="nucleotide sequence ID" value="NZ_JBBYHU010000009.1"/>
</dbReference>
<accession>A0ABU9HLF2</accession>
<dbReference type="Proteomes" id="UP001398556">
    <property type="component" value="Unassembled WGS sequence"/>
</dbReference>
<reference evidence="1 2" key="1">
    <citation type="submission" date="2024-04" db="EMBL/GenBank/DDBJ databases">
        <title>Flavobacterium sp. DGU99 16S ribosomal RNA gene Genome sequencing and assembly.</title>
        <authorList>
            <person name="Park S."/>
        </authorList>
    </citation>
    <scope>NUCLEOTIDE SEQUENCE [LARGE SCALE GENOMIC DNA]</scope>
    <source>
        <strain evidence="1 2">DGU99</strain>
    </source>
</reference>
<name>A0ABU9HLF2_9FLAO</name>
<keyword evidence="2" id="KW-1185">Reference proteome</keyword>
<evidence type="ECO:0000313" key="2">
    <source>
        <dbReference type="Proteomes" id="UP001398556"/>
    </source>
</evidence>
<comment type="caution">
    <text evidence="1">The sequence shown here is derived from an EMBL/GenBank/DDBJ whole genome shotgun (WGS) entry which is preliminary data.</text>
</comment>
<gene>
    <name evidence="1" type="ORF">AAEO59_06610</name>
</gene>
<organism evidence="1 2">
    <name type="scientific">Flavobacterium flavipallidum</name>
    <dbReference type="NCBI Taxonomy" id="3139140"/>
    <lineage>
        <taxon>Bacteria</taxon>
        <taxon>Pseudomonadati</taxon>
        <taxon>Bacteroidota</taxon>
        <taxon>Flavobacteriia</taxon>
        <taxon>Flavobacteriales</taxon>
        <taxon>Flavobacteriaceae</taxon>
        <taxon>Flavobacterium</taxon>
    </lineage>
</organism>
<dbReference type="EMBL" id="JBBYHU010000009">
    <property type="protein sequence ID" value="MEL1240714.1"/>
    <property type="molecule type" value="Genomic_DNA"/>
</dbReference>
<sequence>MQEERLVEFEKLKLAYITVKNFLEKEAGENVESLKTKIAEDLSFYGEDNYYLLTKFVEKFELEHSDFNYDEHFHSEGEIANSEIALYNLLILSVWLPLKTIELLTLNNVKINKPSFYKPSRKVTDMTFKELLTWYIEGKYTKSEIKYVLKNGI</sequence>
<proteinExistence type="predicted"/>